<dbReference type="PANTHER" id="PTHR43975:SF2">
    <property type="entry name" value="EG:BACR7A4.14 PROTEIN-RELATED"/>
    <property type="match status" value="1"/>
</dbReference>
<dbReference type="NCBIfam" id="NF009092">
    <property type="entry name" value="PRK12428.1"/>
    <property type="match status" value="1"/>
</dbReference>
<dbReference type="Proteomes" id="UP001242480">
    <property type="component" value="Unassembled WGS sequence"/>
</dbReference>
<dbReference type="Gene3D" id="3.40.50.720">
    <property type="entry name" value="NAD(P)-binding Rossmann-like Domain"/>
    <property type="match status" value="1"/>
</dbReference>
<dbReference type="Pfam" id="PF13561">
    <property type="entry name" value="adh_short_C2"/>
    <property type="match status" value="1"/>
</dbReference>
<dbReference type="InterPro" id="IPR036291">
    <property type="entry name" value="NAD(P)-bd_dom_sf"/>
</dbReference>
<organism evidence="1 2">
    <name type="scientific">Labrys wisconsinensis</name>
    <dbReference type="NCBI Taxonomy" id="425677"/>
    <lineage>
        <taxon>Bacteria</taxon>
        <taxon>Pseudomonadati</taxon>
        <taxon>Pseudomonadota</taxon>
        <taxon>Alphaproteobacteria</taxon>
        <taxon>Hyphomicrobiales</taxon>
        <taxon>Xanthobacteraceae</taxon>
        <taxon>Labrys</taxon>
    </lineage>
</organism>
<evidence type="ECO:0000313" key="2">
    <source>
        <dbReference type="Proteomes" id="UP001242480"/>
    </source>
</evidence>
<dbReference type="PANTHER" id="PTHR43975">
    <property type="entry name" value="ZGC:101858"/>
    <property type="match status" value="1"/>
</dbReference>
<evidence type="ECO:0000313" key="1">
    <source>
        <dbReference type="EMBL" id="MDQ0473917.1"/>
    </source>
</evidence>
<dbReference type="SUPFAM" id="SSF51735">
    <property type="entry name" value="NAD(P)-binding Rossmann-fold domains"/>
    <property type="match status" value="1"/>
</dbReference>
<reference evidence="1 2" key="1">
    <citation type="submission" date="2023-07" db="EMBL/GenBank/DDBJ databases">
        <title>Genomic Encyclopedia of Type Strains, Phase IV (KMG-IV): sequencing the most valuable type-strain genomes for metagenomic binning, comparative biology and taxonomic classification.</title>
        <authorList>
            <person name="Goeker M."/>
        </authorList>
    </citation>
    <scope>NUCLEOTIDE SEQUENCE [LARGE SCALE GENOMIC DNA]</scope>
    <source>
        <strain evidence="1 2">DSM 19619</strain>
    </source>
</reference>
<accession>A0ABU0JI16</accession>
<dbReference type="PRINTS" id="PR00081">
    <property type="entry name" value="GDHRDH"/>
</dbReference>
<name>A0ABU0JI16_9HYPH</name>
<dbReference type="Pfam" id="PF00106">
    <property type="entry name" value="adh_short"/>
    <property type="match status" value="1"/>
</dbReference>
<proteinExistence type="predicted"/>
<dbReference type="EMBL" id="JAUSVX010000019">
    <property type="protein sequence ID" value="MDQ0473917.1"/>
    <property type="molecule type" value="Genomic_DNA"/>
</dbReference>
<protein>
    <submittedName>
        <fullName evidence="1">NAD(P)-dependent dehydrogenase (Short-subunit alcohol dehydrogenase family)</fullName>
    </submittedName>
</protein>
<dbReference type="InterPro" id="IPR002347">
    <property type="entry name" value="SDR_fam"/>
</dbReference>
<sequence>MRLGHGLDVHDLKGKAMLFGKTILITGVSSGIGARTAELALQLGADVIGVDVRAPAAALSAFIEADLSSPLAITDLVARLPQRFDALCNVAGVSGTLGAAKTLAINFYGLRALSEAVAPRLREGGAVVNVASIAGFGWRANLERTKALVGVQGFPDVDAVVAELGIPKELGYPISKEALLLWTFRAAHQPLFKARTIRVNAVSPGPVETPILREFRSVLGDARVDSDIARVGRAGTAPDIAPAILFLCSDGARWINGANLPVDGGLDASVNAEVLGF</sequence>
<keyword evidence="2" id="KW-1185">Reference proteome</keyword>
<gene>
    <name evidence="1" type="ORF">QO011_006956</name>
</gene>
<comment type="caution">
    <text evidence="1">The sequence shown here is derived from an EMBL/GenBank/DDBJ whole genome shotgun (WGS) entry which is preliminary data.</text>
</comment>